<keyword evidence="1" id="KW-0472">Membrane</keyword>
<comment type="caution">
    <text evidence="2">The sequence shown here is derived from an EMBL/GenBank/DDBJ whole genome shotgun (WGS) entry which is preliminary data.</text>
</comment>
<name>A0ABT6GY90_MYCGU</name>
<dbReference type="Proteomes" id="UP001154266">
    <property type="component" value="Unassembled WGS sequence"/>
</dbReference>
<gene>
    <name evidence="2" type="ORF">MNO81_24850</name>
</gene>
<accession>A0ABT6GY90</accession>
<organism evidence="2 3">
    <name type="scientific">Mycolicibacterium gadium</name>
    <name type="common">Mycobacterium gadium</name>
    <dbReference type="NCBI Taxonomy" id="1794"/>
    <lineage>
        <taxon>Bacteria</taxon>
        <taxon>Bacillati</taxon>
        <taxon>Actinomycetota</taxon>
        <taxon>Actinomycetes</taxon>
        <taxon>Mycobacteriales</taxon>
        <taxon>Mycobacteriaceae</taxon>
        <taxon>Mycolicibacterium</taxon>
    </lineage>
</organism>
<protein>
    <submittedName>
        <fullName evidence="2">Uncharacterized protein</fullName>
    </submittedName>
</protein>
<keyword evidence="3" id="KW-1185">Reference proteome</keyword>
<keyword evidence="1" id="KW-1133">Transmembrane helix</keyword>
<feature type="transmembrane region" description="Helical" evidence="1">
    <location>
        <begin position="20"/>
        <end position="45"/>
    </location>
</feature>
<evidence type="ECO:0000313" key="2">
    <source>
        <dbReference type="EMBL" id="MDG5486035.1"/>
    </source>
</evidence>
<evidence type="ECO:0000313" key="3">
    <source>
        <dbReference type="Proteomes" id="UP001154266"/>
    </source>
</evidence>
<proteinExistence type="predicted"/>
<sequence length="155" mass="17148">MMSRHRQGHDGRPGKNARRWWWIAAVGCALIVGVIAVTTTVFGLGGSDDRDESEREKAQKRCETETLNRLISPSTAQLTKVQTELSQLDAGSRDLFSLLDEPLKGVDHSRIRVWNVSGVVDAKNDFGGTIKTPFTCRAYFVDSGLAHTLVLLDNH</sequence>
<evidence type="ECO:0000256" key="1">
    <source>
        <dbReference type="SAM" id="Phobius"/>
    </source>
</evidence>
<dbReference type="RefSeq" id="WP_233151512.1">
    <property type="nucleotide sequence ID" value="NZ_JAKZMO010000028.1"/>
</dbReference>
<reference evidence="2" key="1">
    <citation type="journal article" date="2023" name="Environ. Microbiol.">
        <title>The 2-methylpropene degradation pathway in Mycobacteriaceae family strains.</title>
        <authorList>
            <person name="Helbich S."/>
            <person name="Barrantes I."/>
            <person name="Dos Anjos Borges L.G."/>
            <person name="Pieper D.H."/>
            <person name="Vainshtein Y."/>
            <person name="Sohn K."/>
            <person name="Engesser K.H."/>
        </authorList>
    </citation>
    <scope>NUCLEOTIDE SEQUENCE</scope>
    <source>
        <strain evidence="2">IBE100</strain>
    </source>
</reference>
<dbReference type="EMBL" id="JAKZMO010000028">
    <property type="protein sequence ID" value="MDG5486035.1"/>
    <property type="molecule type" value="Genomic_DNA"/>
</dbReference>
<keyword evidence="1" id="KW-0812">Transmembrane</keyword>